<dbReference type="GO" id="GO:0003700">
    <property type="term" value="F:DNA-binding transcription factor activity"/>
    <property type="evidence" value="ECO:0007669"/>
    <property type="project" value="InterPro"/>
</dbReference>
<dbReference type="PANTHER" id="PTHR40618">
    <property type="entry name" value="B-ZIP TRANSCRIPTION FACTOR (EUROFUNG)-RELATED"/>
    <property type="match status" value="1"/>
</dbReference>
<organism evidence="1 2">
    <name type="scientific">Talaromyces proteolyticus</name>
    <dbReference type="NCBI Taxonomy" id="1131652"/>
    <lineage>
        <taxon>Eukaryota</taxon>
        <taxon>Fungi</taxon>
        <taxon>Dikarya</taxon>
        <taxon>Ascomycota</taxon>
        <taxon>Pezizomycotina</taxon>
        <taxon>Eurotiomycetes</taxon>
        <taxon>Eurotiomycetidae</taxon>
        <taxon>Eurotiales</taxon>
        <taxon>Trichocomaceae</taxon>
        <taxon>Talaromyces</taxon>
        <taxon>Talaromyces sect. Bacilispori</taxon>
    </lineage>
</organism>
<reference evidence="1" key="1">
    <citation type="submission" date="2021-12" db="EMBL/GenBank/DDBJ databases">
        <title>Convergent genome expansion in fungi linked to evolution of root-endophyte symbiosis.</title>
        <authorList>
            <consortium name="DOE Joint Genome Institute"/>
            <person name="Ke Y.-H."/>
            <person name="Bonito G."/>
            <person name="Liao H.-L."/>
            <person name="Looney B."/>
            <person name="Rojas-Flechas A."/>
            <person name="Nash J."/>
            <person name="Hameed K."/>
            <person name="Schadt C."/>
            <person name="Martin F."/>
            <person name="Crous P.W."/>
            <person name="Miettinen O."/>
            <person name="Magnuson J.K."/>
            <person name="Labbe J."/>
            <person name="Jacobson D."/>
            <person name="Doktycz M.J."/>
            <person name="Veneault-Fourrey C."/>
            <person name="Kuo A."/>
            <person name="Mondo S."/>
            <person name="Calhoun S."/>
            <person name="Riley R."/>
            <person name="Ohm R."/>
            <person name="LaButti K."/>
            <person name="Andreopoulos B."/>
            <person name="Pangilinan J."/>
            <person name="Nolan M."/>
            <person name="Tritt A."/>
            <person name="Clum A."/>
            <person name="Lipzen A."/>
            <person name="Daum C."/>
            <person name="Barry K."/>
            <person name="Grigoriev I.V."/>
            <person name="Vilgalys R."/>
        </authorList>
    </citation>
    <scope>NUCLEOTIDE SEQUENCE</scope>
    <source>
        <strain evidence="1">PMI_201</strain>
    </source>
</reference>
<gene>
    <name evidence="1" type="ORF">BGW36DRAFT_389094</name>
</gene>
<proteinExistence type="predicted"/>
<sequence length="399" mass="45298">METTNNLKLPHVVERQQQLDTRRIQKRRHQIKEAQRTYRSRQKSQINELKARVAYLEDVVNQVGQHMDTFSAHLVSDGILISQSKMLQYFSILQEKVTLQLKKAEIHTIETHSRPVPAFAQSQQFQEKITAENLESHTKESADIIPKLKPTANFWHINALLPPIESSNQSGDYCFPPNGIIRPLNPSFEPINYITTPFTRKLFVACGQGGHQWLTNSSVTEEALWPHFGLLLQYLPRQEIVSYLEHVLQLNAANPIKDDRFPFVSIGGAGTHFASTTRCGIDTRQICRKTNGWVELSSEEEWFDIHDVEGFLDANSVQFDGGDRSFHSGQELLGFADGIVQRHSLMPGQSDPENTVIAIDQSILINGLVQCGICIGCAPAFRRRDVENLVWKNIKRALH</sequence>
<name>A0AAD4KGL4_9EURO</name>
<keyword evidence="2" id="KW-1185">Reference proteome</keyword>
<evidence type="ECO:0008006" key="3">
    <source>
        <dbReference type="Google" id="ProtNLM"/>
    </source>
</evidence>
<dbReference type="SUPFAM" id="SSF57959">
    <property type="entry name" value="Leucine zipper domain"/>
    <property type="match status" value="1"/>
</dbReference>
<dbReference type="PANTHER" id="PTHR40618:SF1">
    <property type="entry name" value="B-ZIP TRANSCRIPTION FACTOR (EUROFUNG)"/>
    <property type="match status" value="1"/>
</dbReference>
<evidence type="ECO:0000313" key="2">
    <source>
        <dbReference type="Proteomes" id="UP001201262"/>
    </source>
</evidence>
<dbReference type="Gene3D" id="1.20.5.170">
    <property type="match status" value="1"/>
</dbReference>
<dbReference type="InterPro" id="IPR046347">
    <property type="entry name" value="bZIP_sf"/>
</dbReference>
<evidence type="ECO:0000313" key="1">
    <source>
        <dbReference type="EMBL" id="KAH8690633.1"/>
    </source>
</evidence>
<dbReference type="CDD" id="cd14688">
    <property type="entry name" value="bZIP_YAP"/>
    <property type="match status" value="1"/>
</dbReference>
<dbReference type="RefSeq" id="XP_046066829.1">
    <property type="nucleotide sequence ID" value="XM_046217297.1"/>
</dbReference>
<dbReference type="Proteomes" id="UP001201262">
    <property type="component" value="Unassembled WGS sequence"/>
</dbReference>
<dbReference type="GeneID" id="70247584"/>
<dbReference type="EMBL" id="JAJTJA010000013">
    <property type="protein sequence ID" value="KAH8690633.1"/>
    <property type="molecule type" value="Genomic_DNA"/>
</dbReference>
<comment type="caution">
    <text evidence="1">The sequence shown here is derived from an EMBL/GenBank/DDBJ whole genome shotgun (WGS) entry which is preliminary data.</text>
</comment>
<dbReference type="AlphaFoldDB" id="A0AAD4KGL4"/>
<protein>
    <recommendedName>
        <fullName evidence="3">BZIP domain-containing protein</fullName>
    </recommendedName>
</protein>
<accession>A0AAD4KGL4</accession>